<organism evidence="1">
    <name type="scientific">Ectopseudomonas oleovorans</name>
    <name type="common">Pseudomonas oleovorans</name>
    <dbReference type="NCBI Taxonomy" id="301"/>
    <lineage>
        <taxon>Bacteria</taxon>
        <taxon>Pseudomonadati</taxon>
        <taxon>Pseudomonadota</taxon>
        <taxon>Gammaproteobacteria</taxon>
        <taxon>Pseudomonadales</taxon>
        <taxon>Pseudomonadaceae</taxon>
        <taxon>Ectopseudomonas</taxon>
    </lineage>
</organism>
<dbReference type="EMBL" id="LR130779">
    <property type="protein sequence ID" value="VDN61561.1"/>
    <property type="molecule type" value="Genomic_DNA"/>
</dbReference>
<accession>A0A653AYU6</accession>
<evidence type="ECO:0000313" key="1">
    <source>
        <dbReference type="EMBL" id="VDN61561.1"/>
    </source>
</evidence>
<sequence length="341" mass="36748">MRPLIILALTLTLLAGLGSYARWCQQRPVSHYLSDLRSQVALDLGQPGARGNLLGIQPELFAGDYQSLSRLRLKLAAYLDHARERGMLNARTVVVLPEHIGTWLLAVGEKDELYHAPGQRQALHWLAASNPLDFLGALFAAQAPSRVCDALLRTKAQSMALDYQQLFGDLARDYGITLVAGSIVLPEPRVEHGRLQVGRGPLYNVSLVFDRAGKPLGQPQRHAYDADASTTTTATALQVLDTPAGRLGVLLGGDVARLADARTLAASRLDLLAMPSDLQAAADATLLHEQLLRSGIHAGMQVHLRGRLWEHQGQPPALAFRAGTSALGASTSGAQLVNLWL</sequence>
<dbReference type="OrthoDB" id="6930495at2"/>
<dbReference type="PANTHER" id="PTHR43674">
    <property type="entry name" value="NITRILASE C965.09-RELATED"/>
    <property type="match status" value="1"/>
</dbReference>
<dbReference type="InterPro" id="IPR050345">
    <property type="entry name" value="Aliph_Amidase/BUP"/>
</dbReference>
<proteinExistence type="predicted"/>
<dbReference type="SUPFAM" id="SSF56317">
    <property type="entry name" value="Carbon-nitrogen hydrolase"/>
    <property type="match status" value="1"/>
</dbReference>
<dbReference type="PANTHER" id="PTHR43674:SF13">
    <property type="entry name" value="CN HYDROLASE DOMAIN-CONTAINING PROTEIN"/>
    <property type="match status" value="1"/>
</dbReference>
<protein>
    <submittedName>
        <fullName evidence="1">Uncharacterized protein</fullName>
    </submittedName>
</protein>
<reference evidence="1" key="1">
    <citation type="submission" date="2018-11" db="EMBL/GenBank/DDBJ databases">
        <authorList>
            <consortium name="Genoscope - CEA"/>
            <person name="William W."/>
        </authorList>
    </citation>
    <scope>NUCLEOTIDE SEQUENCE [LARGE SCALE GENOMIC DNA]</scope>
    <source>
        <strain evidence="1">T9AD</strain>
    </source>
</reference>
<dbReference type="AlphaFoldDB" id="A0A653AYU6"/>
<dbReference type="GO" id="GO:0016811">
    <property type="term" value="F:hydrolase activity, acting on carbon-nitrogen (but not peptide) bonds, in linear amides"/>
    <property type="evidence" value="ECO:0007669"/>
    <property type="project" value="TreeGrafter"/>
</dbReference>
<name>A0A653AYU6_ECTOL</name>
<gene>
    <name evidence="1" type="ORF">POT9AD_0570</name>
</gene>
<dbReference type="InterPro" id="IPR036526">
    <property type="entry name" value="C-N_Hydrolase_sf"/>
</dbReference>
<dbReference type="Gene3D" id="3.60.110.10">
    <property type="entry name" value="Carbon-nitrogen hydrolase"/>
    <property type="match status" value="1"/>
</dbReference>